<dbReference type="OrthoDB" id="9815231at2"/>
<dbReference type="EMBL" id="PDLO01000019">
    <property type="protein sequence ID" value="PHK97042.1"/>
    <property type="molecule type" value="Genomic_DNA"/>
</dbReference>
<dbReference type="InterPro" id="IPR012337">
    <property type="entry name" value="RNaseH-like_sf"/>
</dbReference>
<dbReference type="RefSeq" id="WP_099107973.1">
    <property type="nucleotide sequence ID" value="NZ_JAATJF010000009.1"/>
</dbReference>
<comment type="caution">
    <text evidence="2">The sequence shown here is derived from an EMBL/GenBank/DDBJ whole genome shotgun (WGS) entry which is preliminary data.</text>
</comment>
<keyword evidence="3" id="KW-1185">Reference proteome</keyword>
<accession>A0A2G0CAN8</accession>
<dbReference type="SUPFAM" id="SSF53098">
    <property type="entry name" value="Ribonuclease H-like"/>
    <property type="match status" value="1"/>
</dbReference>
<dbReference type="Pfam" id="PF00665">
    <property type="entry name" value="rve"/>
    <property type="match status" value="1"/>
</dbReference>
<gene>
    <name evidence="2" type="ORF">CGL56_17960</name>
</gene>
<dbReference type="PROSITE" id="PS50994">
    <property type="entry name" value="INTEGRASE"/>
    <property type="match status" value="1"/>
</dbReference>
<sequence>MSQIYAYYGITRQAHFDQGQRLDHQATLHNVYAGMIAQTRQLHPAMGLRKMFHQLQPEGIGRDAFIALGLQEGYRLHVPANPGRTTVAVRSSRYGNLLVDGRFSTVNQVWVSDLFYFPWQDQHLYVVLIMDVVSRRIVGAAGGDHMRAELFTQALRRALTLRGIRDYAQGLIHHSDRGSQYASAVYTGLLEDHGIRVSMCATVLENAHAERVNGIIKNDYLRHWTLHRPGDFDALVTKACDHYNARFHSSLNMAPLEYEVWLRSCQPQDRPGVHVYTEQNTQIINNTGQLDLFPPNHLH</sequence>
<dbReference type="InterPro" id="IPR050900">
    <property type="entry name" value="Transposase_IS3/IS150/IS904"/>
</dbReference>
<organism evidence="2 3">
    <name type="scientific">Neolewinella marina</name>
    <dbReference type="NCBI Taxonomy" id="438751"/>
    <lineage>
        <taxon>Bacteria</taxon>
        <taxon>Pseudomonadati</taxon>
        <taxon>Bacteroidota</taxon>
        <taxon>Saprospiria</taxon>
        <taxon>Saprospirales</taxon>
        <taxon>Lewinellaceae</taxon>
        <taxon>Neolewinella</taxon>
    </lineage>
</organism>
<dbReference type="PANTHER" id="PTHR46889:SF5">
    <property type="entry name" value="INTEGRASE PROTEIN"/>
    <property type="match status" value="1"/>
</dbReference>
<dbReference type="GO" id="GO:0015074">
    <property type="term" value="P:DNA integration"/>
    <property type="evidence" value="ECO:0007669"/>
    <property type="project" value="InterPro"/>
</dbReference>
<reference evidence="2 3" key="1">
    <citation type="submission" date="2017-10" db="EMBL/GenBank/DDBJ databases">
        <title>The draft genome sequence of Lewinella marina KCTC 32374.</title>
        <authorList>
            <person name="Wang K."/>
        </authorList>
    </citation>
    <scope>NUCLEOTIDE SEQUENCE [LARGE SCALE GENOMIC DNA]</scope>
    <source>
        <strain evidence="2 3">MKG-38</strain>
    </source>
</reference>
<protein>
    <recommendedName>
        <fullName evidence="1">Integrase catalytic domain-containing protein</fullName>
    </recommendedName>
</protein>
<name>A0A2G0CAN8_9BACT</name>
<proteinExistence type="predicted"/>
<dbReference type="AlphaFoldDB" id="A0A2G0CAN8"/>
<evidence type="ECO:0000313" key="3">
    <source>
        <dbReference type="Proteomes" id="UP000226437"/>
    </source>
</evidence>
<dbReference type="Gene3D" id="3.30.420.10">
    <property type="entry name" value="Ribonuclease H-like superfamily/Ribonuclease H"/>
    <property type="match status" value="1"/>
</dbReference>
<dbReference type="InterPro" id="IPR036397">
    <property type="entry name" value="RNaseH_sf"/>
</dbReference>
<feature type="domain" description="Integrase catalytic" evidence="1">
    <location>
        <begin position="78"/>
        <end position="263"/>
    </location>
</feature>
<dbReference type="GO" id="GO:0003676">
    <property type="term" value="F:nucleic acid binding"/>
    <property type="evidence" value="ECO:0007669"/>
    <property type="project" value="InterPro"/>
</dbReference>
<dbReference type="Proteomes" id="UP000226437">
    <property type="component" value="Unassembled WGS sequence"/>
</dbReference>
<evidence type="ECO:0000313" key="2">
    <source>
        <dbReference type="EMBL" id="PHK97042.1"/>
    </source>
</evidence>
<dbReference type="InterPro" id="IPR001584">
    <property type="entry name" value="Integrase_cat-core"/>
</dbReference>
<dbReference type="PANTHER" id="PTHR46889">
    <property type="entry name" value="TRANSPOSASE INSF FOR INSERTION SEQUENCE IS3B-RELATED"/>
    <property type="match status" value="1"/>
</dbReference>
<evidence type="ECO:0000259" key="1">
    <source>
        <dbReference type="PROSITE" id="PS50994"/>
    </source>
</evidence>